<feature type="binding site" evidence="2">
    <location>
        <position position="179"/>
    </location>
    <ligand>
        <name>CoA</name>
        <dbReference type="ChEBI" id="CHEBI:57287"/>
    </ligand>
</feature>
<feature type="binding site" evidence="2">
    <location>
        <begin position="98"/>
        <end position="99"/>
    </location>
    <ligand>
        <name>CoA</name>
        <dbReference type="ChEBI" id="CHEBI:57287"/>
    </ligand>
</feature>
<dbReference type="PANTHER" id="PTHR38096:SF1">
    <property type="entry name" value="ENTEROBACTIN SYNTHASE COMPONENT D"/>
    <property type="match status" value="1"/>
</dbReference>
<evidence type="ECO:0000259" key="4">
    <source>
        <dbReference type="Pfam" id="PF01648"/>
    </source>
</evidence>
<evidence type="ECO:0000256" key="2">
    <source>
        <dbReference type="PIRSR" id="PIRSR603542-1"/>
    </source>
</evidence>
<accession>A0A640S393</accession>
<feature type="binding site" evidence="3">
    <location>
        <position position="121"/>
    </location>
    <ligand>
        <name>Mg(2+)</name>
        <dbReference type="ChEBI" id="CHEBI:18420"/>
    </ligand>
</feature>
<evidence type="ECO:0000313" key="7">
    <source>
        <dbReference type="EMBL" id="WUS23706.1"/>
    </source>
</evidence>
<evidence type="ECO:0000313" key="8">
    <source>
        <dbReference type="Proteomes" id="UP000435837"/>
    </source>
</evidence>
<gene>
    <name evidence="7" type="ORF">OG727_16295</name>
    <name evidence="6" type="ORF">Scani_17050</name>
</gene>
<dbReference type="PANTHER" id="PTHR38096">
    <property type="entry name" value="ENTEROBACTIN SYNTHASE COMPONENT D"/>
    <property type="match status" value="1"/>
</dbReference>
<feature type="binding site" evidence="2">
    <location>
        <position position="54"/>
    </location>
    <ligand>
        <name>CoA</name>
        <dbReference type="ChEBI" id="CHEBI:57287"/>
    </ligand>
</feature>
<feature type="binding site" evidence="3">
    <location>
        <position position="122"/>
    </location>
    <ligand>
        <name>Mg(2+)</name>
        <dbReference type="ChEBI" id="CHEBI:18420"/>
    </ligand>
</feature>
<comment type="cofactor">
    <cofactor evidence="3">
        <name>Mg(2+)</name>
        <dbReference type="ChEBI" id="CHEBI:18420"/>
    </cofactor>
</comment>
<dbReference type="Gene3D" id="3.90.470.20">
    <property type="entry name" value="4'-phosphopantetheinyl transferase domain"/>
    <property type="match status" value="1"/>
</dbReference>
<sequence>MLIETVLPPRAAGDDTFGDTLTPCEPLVPLDPLTPAPALFPSEERVIAHAGAKRRHEFTTARHCARRALARLGLPPTPLPPAPSGAPTWPPGITGSLTHCAGYRAAAVARTTDIPHLGIDAEPHAPLRPSVRNGITTPAERTHLGQLHTAHPDIHWDRLLFSAKESLYKACSPLSPRPLHFEDAEVTFTLATHTFTARLRLPDLPALTGHWHTSHGLLVTAVAVPRR</sequence>
<dbReference type="Proteomes" id="UP001432292">
    <property type="component" value="Chromosome"/>
</dbReference>
<dbReference type="GO" id="GO:0008897">
    <property type="term" value="F:holo-[acyl-carrier-protein] synthase activity"/>
    <property type="evidence" value="ECO:0007669"/>
    <property type="project" value="InterPro"/>
</dbReference>
<organism evidence="6 8">
    <name type="scientific">Streptomyces caniferus</name>
    <dbReference type="NCBI Taxonomy" id="285557"/>
    <lineage>
        <taxon>Bacteria</taxon>
        <taxon>Bacillati</taxon>
        <taxon>Actinomycetota</taxon>
        <taxon>Actinomycetes</taxon>
        <taxon>Kitasatosporales</taxon>
        <taxon>Streptomycetaceae</taxon>
        <taxon>Streptomyces</taxon>
    </lineage>
</organism>
<evidence type="ECO:0000256" key="3">
    <source>
        <dbReference type="PIRSR" id="PIRSR603542-2"/>
    </source>
</evidence>
<keyword evidence="3" id="KW-0479">Metal-binding</keyword>
<dbReference type="AlphaFoldDB" id="A0A640S393"/>
<dbReference type="GO" id="GO:0005886">
    <property type="term" value="C:plasma membrane"/>
    <property type="evidence" value="ECO:0007669"/>
    <property type="project" value="TreeGrafter"/>
</dbReference>
<proteinExistence type="predicted"/>
<dbReference type="PRINTS" id="PR01399">
    <property type="entry name" value="ENTSNTHTASED"/>
</dbReference>
<dbReference type="InterPro" id="IPR037143">
    <property type="entry name" value="4-PPantetheinyl_Trfase_dom_sf"/>
</dbReference>
<dbReference type="OrthoDB" id="8210607at2"/>
<dbReference type="InterPro" id="IPR003542">
    <property type="entry name" value="Enbac_synth_compD-like"/>
</dbReference>
<dbReference type="Pfam" id="PF17837">
    <property type="entry name" value="4PPT_N"/>
    <property type="match status" value="1"/>
</dbReference>
<dbReference type="EMBL" id="BLIN01000002">
    <property type="protein sequence ID" value="GFE05437.1"/>
    <property type="molecule type" value="Genomic_DNA"/>
</dbReference>
<dbReference type="EMBL" id="CP108473">
    <property type="protein sequence ID" value="WUS23706.1"/>
    <property type="molecule type" value="Genomic_DNA"/>
</dbReference>
<dbReference type="GO" id="GO:0000287">
    <property type="term" value="F:magnesium ion binding"/>
    <property type="evidence" value="ECO:0007669"/>
    <property type="project" value="InterPro"/>
</dbReference>
<keyword evidence="1 6" id="KW-0808">Transferase</keyword>
<evidence type="ECO:0000259" key="5">
    <source>
        <dbReference type="Pfam" id="PF17837"/>
    </source>
</evidence>
<feature type="domain" description="4'-phosphopantetheinyl transferase N-terminal" evidence="5">
    <location>
        <begin position="43"/>
        <end position="109"/>
    </location>
</feature>
<feature type="binding site" evidence="2">
    <location>
        <position position="120"/>
    </location>
    <ligand>
        <name>CoA</name>
        <dbReference type="ChEBI" id="CHEBI:57287"/>
    </ligand>
</feature>
<dbReference type="GO" id="GO:0009366">
    <property type="term" value="C:enterobactin synthetase complex"/>
    <property type="evidence" value="ECO:0007669"/>
    <property type="project" value="InterPro"/>
</dbReference>
<dbReference type="GeneID" id="96637421"/>
<dbReference type="InterPro" id="IPR041354">
    <property type="entry name" value="4PPT_N"/>
</dbReference>
<feature type="domain" description="4'-phosphopantetheinyl transferase" evidence="4">
    <location>
        <begin position="117"/>
        <end position="197"/>
    </location>
</feature>
<keyword evidence="9" id="KW-1185">Reference proteome</keyword>
<feature type="binding site" evidence="2">
    <location>
        <position position="62"/>
    </location>
    <ligand>
        <name>CoA</name>
        <dbReference type="ChEBI" id="CHEBI:57287"/>
    </ligand>
</feature>
<dbReference type="GO" id="GO:0009239">
    <property type="term" value="P:enterobactin biosynthetic process"/>
    <property type="evidence" value="ECO:0007669"/>
    <property type="project" value="InterPro"/>
</dbReference>
<dbReference type="Proteomes" id="UP000435837">
    <property type="component" value="Unassembled WGS sequence"/>
</dbReference>
<feature type="binding site" evidence="3">
    <location>
        <position position="120"/>
    </location>
    <ligand>
        <name>Mg(2+)</name>
        <dbReference type="ChEBI" id="CHEBI:18420"/>
    </ligand>
</feature>
<reference evidence="7" key="2">
    <citation type="submission" date="2022-10" db="EMBL/GenBank/DDBJ databases">
        <title>The complete genomes of actinobacterial strains from the NBC collection.</title>
        <authorList>
            <person name="Joergensen T.S."/>
            <person name="Alvarez Arevalo M."/>
            <person name="Sterndorff E.B."/>
            <person name="Faurdal D."/>
            <person name="Vuksanovic O."/>
            <person name="Mourched A.-S."/>
            <person name="Charusanti P."/>
            <person name="Shaw S."/>
            <person name="Blin K."/>
            <person name="Weber T."/>
        </authorList>
    </citation>
    <scope>NUCLEOTIDE SEQUENCE</scope>
    <source>
        <strain evidence="7">NBC_01256</strain>
    </source>
</reference>
<evidence type="ECO:0000313" key="9">
    <source>
        <dbReference type="Proteomes" id="UP001432292"/>
    </source>
</evidence>
<dbReference type="RefSeq" id="WP_159471436.1">
    <property type="nucleotide sequence ID" value="NZ_BAAATH010000021.1"/>
</dbReference>
<keyword evidence="3" id="KW-0460">Magnesium</keyword>
<reference evidence="6 8" key="1">
    <citation type="submission" date="2019-12" db="EMBL/GenBank/DDBJ databases">
        <title>Whole genome shotgun sequence of Streptomyces caniferus NBRC 15389.</title>
        <authorList>
            <person name="Ichikawa N."/>
            <person name="Kimura A."/>
            <person name="Kitahashi Y."/>
            <person name="Komaki H."/>
            <person name="Tamura T."/>
        </authorList>
    </citation>
    <scope>NUCLEOTIDE SEQUENCE [LARGE SCALE GENOMIC DNA]</scope>
    <source>
        <strain evidence="6 8">NBRC 15389</strain>
    </source>
</reference>
<evidence type="ECO:0000313" key="6">
    <source>
        <dbReference type="EMBL" id="GFE05437.1"/>
    </source>
</evidence>
<dbReference type="InterPro" id="IPR008278">
    <property type="entry name" value="4-PPantetheinyl_Trfase_dom"/>
</dbReference>
<dbReference type="SUPFAM" id="SSF56214">
    <property type="entry name" value="4'-phosphopantetheinyl transferase"/>
    <property type="match status" value="1"/>
</dbReference>
<dbReference type="Pfam" id="PF01648">
    <property type="entry name" value="ACPS"/>
    <property type="match status" value="1"/>
</dbReference>
<protein>
    <submittedName>
        <fullName evidence="6 7">4'-phosphopantetheinyl transferase</fullName>
    </submittedName>
</protein>
<feature type="binding site" evidence="2">
    <location>
        <position position="165"/>
    </location>
    <ligand>
        <name>CoA</name>
        <dbReference type="ChEBI" id="CHEBI:57287"/>
    </ligand>
</feature>
<feature type="binding site" evidence="2">
    <location>
        <position position="169"/>
    </location>
    <ligand>
        <name>CoA</name>
        <dbReference type="ChEBI" id="CHEBI:57287"/>
    </ligand>
</feature>
<name>A0A640S393_9ACTN</name>
<evidence type="ECO:0000256" key="1">
    <source>
        <dbReference type="ARBA" id="ARBA00022679"/>
    </source>
</evidence>